<dbReference type="Gene3D" id="3.40.50.12780">
    <property type="entry name" value="N-terminal domain of ligase-like"/>
    <property type="match status" value="1"/>
</dbReference>
<feature type="domain" description="AMP-dependent ligase C-terminal" evidence="2">
    <location>
        <begin position="334"/>
        <end position="424"/>
    </location>
</feature>
<evidence type="ECO:0000259" key="2">
    <source>
        <dbReference type="Pfam" id="PF14535"/>
    </source>
</evidence>
<accession>A0A419EQ97</accession>
<gene>
    <name evidence="3" type="ORF">C4532_17455</name>
</gene>
<dbReference type="PANTHER" id="PTHR43845:SF1">
    <property type="entry name" value="BLR5969 PROTEIN"/>
    <property type="match status" value="1"/>
</dbReference>
<dbReference type="EMBL" id="QZKI01000125">
    <property type="protein sequence ID" value="RJP65519.1"/>
    <property type="molecule type" value="Genomic_DNA"/>
</dbReference>
<evidence type="ECO:0000313" key="3">
    <source>
        <dbReference type="EMBL" id="RJP65519.1"/>
    </source>
</evidence>
<evidence type="ECO:0000259" key="1">
    <source>
        <dbReference type="Pfam" id="PF00501"/>
    </source>
</evidence>
<dbReference type="Pfam" id="PF14535">
    <property type="entry name" value="AMP-binding_C_2"/>
    <property type="match status" value="1"/>
</dbReference>
<dbReference type="Gene3D" id="3.30.300.30">
    <property type="match status" value="1"/>
</dbReference>
<dbReference type="PANTHER" id="PTHR43845">
    <property type="entry name" value="BLR5969 PROTEIN"/>
    <property type="match status" value="1"/>
</dbReference>
<reference evidence="3 4" key="1">
    <citation type="journal article" date="2017" name="ISME J.">
        <title>Energy and carbon metabolisms in a deep terrestrial subsurface fluid microbial community.</title>
        <authorList>
            <person name="Momper L."/>
            <person name="Jungbluth S.P."/>
            <person name="Lee M.D."/>
            <person name="Amend J.P."/>
        </authorList>
    </citation>
    <scope>NUCLEOTIDE SEQUENCE [LARGE SCALE GENOMIC DNA]</scope>
    <source>
        <strain evidence="3">SURF_17</strain>
    </source>
</reference>
<feature type="domain" description="AMP-dependent synthetase/ligase" evidence="1">
    <location>
        <begin position="51"/>
        <end position="285"/>
    </location>
</feature>
<dbReference type="AlphaFoldDB" id="A0A419EQ97"/>
<keyword evidence="3" id="KW-0436">Ligase</keyword>
<dbReference type="InterPro" id="IPR028154">
    <property type="entry name" value="AMP-dep_Lig_C"/>
</dbReference>
<protein>
    <submittedName>
        <fullName evidence="3">Phenylacetate--CoA ligase family protein</fullName>
    </submittedName>
</protein>
<proteinExistence type="predicted"/>
<name>A0A419EQ97_9BACT</name>
<dbReference type="Proteomes" id="UP000285961">
    <property type="component" value="Unassembled WGS sequence"/>
</dbReference>
<dbReference type="Pfam" id="PF00501">
    <property type="entry name" value="AMP-binding"/>
    <property type="match status" value="1"/>
</dbReference>
<dbReference type="InterPro" id="IPR045851">
    <property type="entry name" value="AMP-bd_C_sf"/>
</dbReference>
<dbReference type="InterPro" id="IPR000873">
    <property type="entry name" value="AMP-dep_synth/lig_dom"/>
</dbReference>
<dbReference type="GO" id="GO:0016874">
    <property type="term" value="F:ligase activity"/>
    <property type="evidence" value="ECO:0007669"/>
    <property type="project" value="UniProtKB-KW"/>
</dbReference>
<dbReference type="InterPro" id="IPR042099">
    <property type="entry name" value="ANL_N_sf"/>
</dbReference>
<sequence>MPRKKLEKIESAKLKQQLAYVYAKSPFYKKKFDEAGVILGQIRSVTDLPKLPFTTKDELRQTQAKLGGLGGHQCAPMRKIIRIQGTSGTTGKPLFIGLTRRDANLWKDLFARHGWTGGLRPDDVMINPADFGLFIAGLSESVGAEHLGMTVIPLPLVSSGMQKLLDIMLEFRPTVMFSTPSATMFLEKVVREMLHMEPMEIGFKKGFLSGETLTDEDRRHIEATWGITARNFYGMADVAADMAAECDEAAGMHFCAQAAVIAELIDPASLQPIELSDGAEGEIVFTTIDREATPVVRYRIRDVVRIEAGACPCGRTSFRFRVIGRTDDMLKVKGVNVFPAAVKEVISSFAPGTTGEMRIVLKKPGPAVGENLHIKVEHGHGLSEAELEELKDTLTRTIREKLVFRPVIELVPPDTFPKSEYKIEYFENLF</sequence>
<dbReference type="SUPFAM" id="SSF56801">
    <property type="entry name" value="Acetyl-CoA synthetase-like"/>
    <property type="match status" value="1"/>
</dbReference>
<organism evidence="3 4">
    <name type="scientific">Candidatus Abyssobacteria bacterium SURF_17</name>
    <dbReference type="NCBI Taxonomy" id="2093361"/>
    <lineage>
        <taxon>Bacteria</taxon>
        <taxon>Pseudomonadati</taxon>
        <taxon>Candidatus Hydrogenedentota</taxon>
        <taxon>Candidatus Abyssobacteria</taxon>
    </lineage>
</organism>
<evidence type="ECO:0000313" key="4">
    <source>
        <dbReference type="Proteomes" id="UP000285961"/>
    </source>
</evidence>
<comment type="caution">
    <text evidence="3">The sequence shown here is derived from an EMBL/GenBank/DDBJ whole genome shotgun (WGS) entry which is preliminary data.</text>
</comment>